<evidence type="ECO:0000256" key="3">
    <source>
        <dbReference type="ARBA" id="ARBA00012560"/>
    </source>
</evidence>
<dbReference type="Proteomes" id="UP000198781">
    <property type="component" value="Unassembled WGS sequence"/>
</dbReference>
<dbReference type="InterPro" id="IPR012767">
    <property type="entry name" value="Trehalose_TreY"/>
</dbReference>
<evidence type="ECO:0000313" key="12">
    <source>
        <dbReference type="EMBL" id="SDC19080.1"/>
    </source>
</evidence>
<evidence type="ECO:0000313" key="13">
    <source>
        <dbReference type="Proteomes" id="UP000198781"/>
    </source>
</evidence>
<keyword evidence="6 10" id="KW-0808">Transferase</keyword>
<dbReference type="STRING" id="187868.SAMN05192589_101422"/>
<dbReference type="InterPro" id="IPR017853">
    <property type="entry name" value="GH"/>
</dbReference>
<gene>
    <name evidence="12" type="ORF">SAMN05192589_101422</name>
</gene>
<proteinExistence type="inferred from homology"/>
<evidence type="ECO:0000259" key="11">
    <source>
        <dbReference type="SMART" id="SM00642"/>
    </source>
</evidence>
<dbReference type="InterPro" id="IPR006047">
    <property type="entry name" value="GH13_cat_dom"/>
</dbReference>
<evidence type="ECO:0000256" key="6">
    <source>
        <dbReference type="ARBA" id="ARBA00022679"/>
    </source>
</evidence>
<evidence type="ECO:0000256" key="1">
    <source>
        <dbReference type="ARBA" id="ARBA00000439"/>
    </source>
</evidence>
<dbReference type="PANTHER" id="PTHR32438:SF5">
    <property type="entry name" value="4-ALPHA-GLUCANOTRANSFERASE DPE1, CHLOROPLASTIC_AMYLOPLASTIC"/>
    <property type="match status" value="1"/>
</dbReference>
<evidence type="ECO:0000256" key="4">
    <source>
        <dbReference type="ARBA" id="ARBA00020295"/>
    </source>
</evidence>
<evidence type="ECO:0000256" key="5">
    <source>
        <dbReference type="ARBA" id="ARBA00022676"/>
    </source>
</evidence>
<dbReference type="RefSeq" id="WP_092739786.1">
    <property type="nucleotide sequence ID" value="NZ_FMZC01000001.1"/>
</dbReference>
<dbReference type="InterPro" id="IPR003385">
    <property type="entry name" value="Glyco_hydro_77"/>
</dbReference>
<reference evidence="12 13" key="1">
    <citation type="submission" date="2016-10" db="EMBL/GenBank/DDBJ databases">
        <authorList>
            <person name="de Groot N.N."/>
        </authorList>
    </citation>
    <scope>NUCLEOTIDE SEQUENCE [LARGE SCALE GENOMIC DNA]</scope>
    <source>
        <strain evidence="12 13">DSM 16619</strain>
    </source>
</reference>
<comment type="similarity">
    <text evidence="2 10">Belongs to the disproportionating enzyme family.</text>
</comment>
<dbReference type="NCBIfam" id="TIGR00217">
    <property type="entry name" value="malQ"/>
    <property type="match status" value="1"/>
</dbReference>
<evidence type="ECO:0000256" key="10">
    <source>
        <dbReference type="RuleBase" id="RU361207"/>
    </source>
</evidence>
<evidence type="ECO:0000256" key="2">
    <source>
        <dbReference type="ARBA" id="ARBA00005684"/>
    </source>
</evidence>
<dbReference type="GO" id="GO:0005975">
    <property type="term" value="P:carbohydrate metabolic process"/>
    <property type="evidence" value="ECO:0007669"/>
    <property type="project" value="InterPro"/>
</dbReference>
<organism evidence="12 13">
    <name type="scientific">Paracidovorax valerianellae</name>
    <dbReference type="NCBI Taxonomy" id="187868"/>
    <lineage>
        <taxon>Bacteria</taxon>
        <taxon>Pseudomonadati</taxon>
        <taxon>Pseudomonadota</taxon>
        <taxon>Betaproteobacteria</taxon>
        <taxon>Burkholderiales</taxon>
        <taxon>Comamonadaceae</taxon>
        <taxon>Paracidovorax</taxon>
    </lineage>
</organism>
<dbReference type="CDD" id="cd11336">
    <property type="entry name" value="AmyAc_MTSase"/>
    <property type="match status" value="1"/>
</dbReference>
<dbReference type="Pfam" id="PF00128">
    <property type="entry name" value="Alpha-amylase"/>
    <property type="match status" value="1"/>
</dbReference>
<dbReference type="EC" id="2.4.1.25" evidence="3 10"/>
<dbReference type="EMBL" id="FMZC01000001">
    <property type="protein sequence ID" value="SDC19080.1"/>
    <property type="molecule type" value="Genomic_DNA"/>
</dbReference>
<comment type="catalytic activity">
    <reaction evidence="1 10">
        <text>Transfers a segment of a (1-&gt;4)-alpha-D-glucan to a new position in an acceptor, which may be glucose or a (1-&gt;4)-alpha-D-glucan.</text>
        <dbReference type="EC" id="2.4.1.25"/>
    </reaction>
</comment>
<dbReference type="Pfam" id="PF02446">
    <property type="entry name" value="Glyco_hydro_77"/>
    <property type="match status" value="1"/>
</dbReference>
<keyword evidence="13" id="KW-1185">Reference proteome</keyword>
<keyword evidence="5 10" id="KW-0328">Glycosyltransferase</keyword>
<dbReference type="GO" id="GO:0004134">
    <property type="term" value="F:4-alpha-glucanotransferase activity"/>
    <property type="evidence" value="ECO:0007669"/>
    <property type="project" value="UniProtKB-EC"/>
</dbReference>
<protein>
    <recommendedName>
        <fullName evidence="4 10">4-alpha-glucanotransferase</fullName>
        <ecNumber evidence="3 10">2.4.1.25</ecNumber>
    </recommendedName>
    <alternativeName>
        <fullName evidence="8 10">Amylomaltase</fullName>
    </alternativeName>
    <alternativeName>
        <fullName evidence="9 10">Disproportionating enzyme</fullName>
    </alternativeName>
</protein>
<dbReference type="NCBIfam" id="NF011077">
    <property type="entry name" value="PRK14507.1"/>
    <property type="match status" value="1"/>
</dbReference>
<dbReference type="OrthoDB" id="9761577at2"/>
<evidence type="ECO:0000256" key="8">
    <source>
        <dbReference type="ARBA" id="ARBA00031423"/>
    </source>
</evidence>
<dbReference type="PANTHER" id="PTHR32438">
    <property type="entry name" value="4-ALPHA-GLUCANOTRANSFERASE DPE1, CHLOROPLASTIC/AMYLOPLASTIC"/>
    <property type="match status" value="1"/>
</dbReference>
<dbReference type="Gene3D" id="3.20.20.80">
    <property type="entry name" value="Glycosidases"/>
    <property type="match status" value="5"/>
</dbReference>
<sequence>MTDPISGEALRQRAQLAGIALHYTSFWGEHREVPATVIERALDAMGEHADTTAVPSAVLVTHGTASDVPLEAEGPWRLFTAETAERTLVCEGHGTTAQLPASLEMGYYALQAAGSAKERLVIVAPEHCWSPEPLRQGERWWGLSAQLYALRSERNWGIGDFSDLTDLVSIAAGQGAAFVGLSPLHALRADQPEAASPYSPSSRLALNTLFIDVAAVPEFMRSAAAQALFSDAAFQQRLGALRASDTVRYAEVTTAKQEMLSLLWDEFLRSEWEASSPRAEAFREFMQRNADVLGQHALYEAIQYHLHAIDPGVWGWPAWPEAMQDPHGAAVKAFAQEHAQQVHYRFWLQWLAHEQLDRVSQRARAMMPLGLYCDLAVGANDGGSETWTGQGLYAHGMRVGAPPDPLNHQGQDWGLPPMNPCALAASHFLPMRRLLKSVMRPAGALRMDHVMALMRLFWTSADGGTYVSYPLDALLTIMSIESHRQQCLVIGEDLGNVAPQMREAMAQRTLLSYRPLIFERVDGGAFRAPAHWPHQALAVVSTHDLPTLRGFWAAEDIDVQSRLGWLSAPDAHARALMDRAQDRVRLLIALNEEGLLPEGATADPQSVPEANADFAAAVHRYLARTPCWLAAVQLEDVTGQLEQVNVPGSTEAMQPNWRRRLSVPLEKLATHACFSAIAAAMRAERGGAALPFSEALPALDTADIPLATYRVQFHEGNTFEQVTRAVPYLHALGISHLYSSPYLKAVPGSTHGYNVVDPTRLNPEVGSETTHAALCEALQAHGLSQVLDIVPNHMGVLDANNPWWQDVLEHGRASAHAGTFDIEWEPTAPDMHGRVLLPMLGGHYGRVLESGELQMAFDAKCGRFSVRYWDHELPIDPQHYARIFAAVAPPISGGDRDGDSLAQMQSLVDAFGNLPSRNAVDDNERAMRQRDAPLHQRRLAELAAEHPWVRQWIDALLTQWNGHKETPESFDALDQLLRDQAYRLADWRVAGDDINYRRFFDVNSLAAVRMEDPAVFEAAHACIFRWLAEGKISGLRIDHPDGLADPAQYFDRLQRRYASLARAAGREPRALYLIVEKILADHEPLPQDWPVHGATGYRFSSLVNGLFVEPASQAAFDDAYSAFTGDRKEFEEAVHECKKHIIETSLFSDLGWLADTLYNISRTDRKTCDFTRNQLRIALTEVAAVFPVYRTYIAPDGTGLSDTDRQHIEWTIASARRRMGTAEGGVLAYLQGVFLGTEGQHAPELRGAFLRRWQQFTAPVMAKSVEDTAFYRYVRLVSLNDVGSEPRRFGLSGAAFHQANLQRSRRLPHGLLATSTHDSKRSEDLRARLNVLSEIPALWEDTAIQLRELGTRFSTEVDGVTVPSAHDLWALYQALVGIWPAGGADVQERISLRERAKEYMVKAMREAKQATNWLFPNEAYEAAVHRYIDGALSTERFVRELEKFVQAVAPYGFQNSLCQLALKLTVPGVPDIYQGCEQWNFSLVDPDNRRPVDFEALERSLEQVQSLYAQGYPSVQAWTDMLTAVPDAKVKQLVTWRLLQLRQKMPDLFLSSTYLPLTIEGPSAEHAVAFARIRDGKAMVVICSRLLYGLTEMGWRGTRFAIAPAHPVLGKVARWKNWVTGATMAAEAEDGIEIETLMGEAQPQGGALPFVVLVPEDIE</sequence>
<name>A0A1G6JK02_9BURK</name>
<evidence type="ECO:0000256" key="9">
    <source>
        <dbReference type="ARBA" id="ARBA00031501"/>
    </source>
</evidence>
<dbReference type="SMART" id="SM00642">
    <property type="entry name" value="Aamy"/>
    <property type="match status" value="1"/>
</dbReference>
<dbReference type="NCBIfam" id="TIGR02401">
    <property type="entry name" value="trehalose_TreY"/>
    <property type="match status" value="1"/>
</dbReference>
<keyword evidence="7 10" id="KW-0119">Carbohydrate metabolism</keyword>
<evidence type="ECO:0000256" key="7">
    <source>
        <dbReference type="ARBA" id="ARBA00023277"/>
    </source>
</evidence>
<dbReference type="SUPFAM" id="SSF51445">
    <property type="entry name" value="(Trans)glycosidases"/>
    <property type="match status" value="2"/>
</dbReference>
<feature type="domain" description="Glycosyl hydrolase family 13 catalytic" evidence="11">
    <location>
        <begin position="707"/>
        <end position="1216"/>
    </location>
</feature>
<accession>A0A1G6JK02</accession>